<dbReference type="InterPro" id="IPR026960">
    <property type="entry name" value="RVT-Znf"/>
</dbReference>
<feature type="domain" description="Reverse transcriptase zinc-binding" evidence="1">
    <location>
        <begin position="154"/>
        <end position="232"/>
    </location>
</feature>
<name>A0A803Q9B4_CANSA</name>
<dbReference type="PANTHER" id="PTHR33116:SF84">
    <property type="entry name" value="RNA-DIRECTED DNA POLYMERASE"/>
    <property type="match status" value="1"/>
</dbReference>
<organism evidence="2 3">
    <name type="scientific">Cannabis sativa</name>
    <name type="common">Hemp</name>
    <name type="synonym">Marijuana</name>
    <dbReference type="NCBI Taxonomy" id="3483"/>
    <lineage>
        <taxon>Eukaryota</taxon>
        <taxon>Viridiplantae</taxon>
        <taxon>Streptophyta</taxon>
        <taxon>Embryophyta</taxon>
        <taxon>Tracheophyta</taxon>
        <taxon>Spermatophyta</taxon>
        <taxon>Magnoliopsida</taxon>
        <taxon>eudicotyledons</taxon>
        <taxon>Gunneridae</taxon>
        <taxon>Pentapetalae</taxon>
        <taxon>rosids</taxon>
        <taxon>fabids</taxon>
        <taxon>Rosales</taxon>
        <taxon>Cannabaceae</taxon>
        <taxon>Cannabis</taxon>
    </lineage>
</organism>
<accession>A0A803Q9B4</accession>
<protein>
    <recommendedName>
        <fullName evidence="1">Reverse transcriptase zinc-binding domain-containing protein</fullName>
    </recommendedName>
</protein>
<evidence type="ECO:0000259" key="1">
    <source>
        <dbReference type="Pfam" id="PF13966"/>
    </source>
</evidence>
<dbReference type="EnsemblPlants" id="evm.model.08.1637">
    <property type="protein sequence ID" value="cds.evm.model.08.1637"/>
    <property type="gene ID" value="evm.TU.08.1637"/>
</dbReference>
<reference evidence="2" key="1">
    <citation type="submission" date="2018-11" db="EMBL/GenBank/DDBJ databases">
        <authorList>
            <person name="Grassa J C."/>
        </authorList>
    </citation>
    <scope>NUCLEOTIDE SEQUENCE [LARGE SCALE GENOMIC DNA]</scope>
</reference>
<evidence type="ECO:0000313" key="2">
    <source>
        <dbReference type="EnsemblPlants" id="cds.evm.model.08.1637"/>
    </source>
</evidence>
<keyword evidence="3" id="KW-1185">Reference proteome</keyword>
<dbReference type="PANTHER" id="PTHR33116">
    <property type="entry name" value="REVERSE TRANSCRIPTASE ZINC-BINDING DOMAIN-CONTAINING PROTEIN-RELATED-RELATED"/>
    <property type="match status" value="1"/>
</dbReference>
<dbReference type="EMBL" id="UZAU01000714">
    <property type="status" value="NOT_ANNOTATED_CDS"/>
    <property type="molecule type" value="Genomic_DNA"/>
</dbReference>
<dbReference type="OMA" id="HDMASSW"/>
<sequence length="275" mass="32007">MEKDNGTKMFQIVTKLKGLKPKLKQLNHQYFADIPAAHGKAKMELDDCQKELHKCPLNAELQVREAAARTEFATIQDAYLSFLQQKAKILWLKDGDSNSAFYHNSIRARRSQNQILSIMDSNGVRVDNPHQISTLFLEYYNQILGSKMVNRKSVLEGVMRQGEKKHWPSVVWSRLNCPKHSFIFWLTILQRLKTKDRVKRYNPQIDSGCVLCNNSVEESVEHLFFDCSFTRECFELVKQWLGWRTSAKTVDRIVIWLGKTKCSKFKRAFFVTLSP</sequence>
<dbReference type="Proteomes" id="UP000596661">
    <property type="component" value="Chromosome 8"/>
</dbReference>
<evidence type="ECO:0000313" key="3">
    <source>
        <dbReference type="Proteomes" id="UP000596661"/>
    </source>
</evidence>
<dbReference type="Gramene" id="evm.model.08.1637">
    <property type="protein sequence ID" value="cds.evm.model.08.1637"/>
    <property type="gene ID" value="evm.TU.08.1637"/>
</dbReference>
<proteinExistence type="predicted"/>
<dbReference type="AlphaFoldDB" id="A0A803Q9B4"/>
<reference evidence="2" key="2">
    <citation type="submission" date="2021-03" db="UniProtKB">
        <authorList>
            <consortium name="EnsemblPlants"/>
        </authorList>
    </citation>
    <scope>IDENTIFICATION</scope>
</reference>
<dbReference type="Pfam" id="PF13966">
    <property type="entry name" value="zf-RVT"/>
    <property type="match status" value="1"/>
</dbReference>